<evidence type="ECO:0000256" key="8">
    <source>
        <dbReference type="RuleBase" id="RU363032"/>
    </source>
</evidence>
<evidence type="ECO:0000313" key="12">
    <source>
        <dbReference type="Proteomes" id="UP000269019"/>
    </source>
</evidence>
<comment type="similarity">
    <text evidence="8">Belongs to the binding-protein-dependent transport system permease family.</text>
</comment>
<feature type="transmembrane region" description="Helical" evidence="8">
    <location>
        <begin position="88"/>
        <end position="109"/>
    </location>
</feature>
<keyword evidence="6 8" id="KW-1133">Transmembrane helix</keyword>
<dbReference type="GO" id="GO:0005886">
    <property type="term" value="C:plasma membrane"/>
    <property type="evidence" value="ECO:0007669"/>
    <property type="project" value="UniProtKB-SubCell"/>
</dbReference>
<protein>
    <submittedName>
        <fullName evidence="11">Sulfate transport system permease protein CysW</fullName>
    </submittedName>
</protein>
<keyword evidence="3" id="KW-1003">Cell membrane</keyword>
<dbReference type="Gene3D" id="1.10.3720.10">
    <property type="entry name" value="MetI-like"/>
    <property type="match status" value="2"/>
</dbReference>
<dbReference type="AlphaFoldDB" id="A0A3G6J3G1"/>
<feature type="transmembrane region" description="Helical" evidence="8">
    <location>
        <begin position="505"/>
        <end position="525"/>
    </location>
</feature>
<organism evidence="11 12">
    <name type="scientific">Corynebacterium choanae</name>
    <dbReference type="NCBI Taxonomy" id="1862358"/>
    <lineage>
        <taxon>Bacteria</taxon>
        <taxon>Bacillati</taxon>
        <taxon>Actinomycetota</taxon>
        <taxon>Actinomycetes</taxon>
        <taxon>Mycobacteriales</taxon>
        <taxon>Corynebacteriaceae</taxon>
        <taxon>Corynebacterium</taxon>
    </lineage>
</organism>
<feature type="transmembrane region" description="Helical" evidence="8">
    <location>
        <begin position="57"/>
        <end position="81"/>
    </location>
</feature>
<feature type="compositionally biased region" description="Polar residues" evidence="9">
    <location>
        <begin position="529"/>
        <end position="559"/>
    </location>
</feature>
<feature type="transmembrane region" description="Helical" evidence="8">
    <location>
        <begin position="238"/>
        <end position="256"/>
    </location>
</feature>
<evidence type="ECO:0000256" key="9">
    <source>
        <dbReference type="SAM" id="MobiDB-lite"/>
    </source>
</evidence>
<evidence type="ECO:0000256" key="6">
    <source>
        <dbReference type="ARBA" id="ARBA00022989"/>
    </source>
</evidence>
<proteinExistence type="inferred from homology"/>
<feature type="region of interest" description="Disordered" evidence="9">
    <location>
        <begin position="529"/>
        <end position="575"/>
    </location>
</feature>
<dbReference type="InterPro" id="IPR035906">
    <property type="entry name" value="MetI-like_sf"/>
</dbReference>
<sequence>MASRSKAQMPWLIASIVIVLAMMLPLIGILTGILTPVNDTWRHIQHYLLADYIRQTAILLVGSLSAGIIIASLLAWFVTAYEFPGRKFLSFALVLPLAIPPYIAGYTYVSMTGYTGPLQVFLRDHLGITLPPGFLDLQNMGGAIAIFTLFLYPYIYLVVRAFLDRQAGQLLEAARVLGASKTTAYLQVIAPLTRNAVVAGATLMAFEVLSDYGVVSYFGLQVFTTAIFKAWLGLTDMAAALKLAAILLVVVTLVSVGEKALRGGASYAYASPRVTPLRRSRPHGVGKILIPGFCWLIFAVSLIIPVAQMLWWAVLSLDNIRLTGIWTAVANSVIVAGCGALVATICAMIVAQHQRLWPSRLARLLARITVMGYSVPSTVIALSIVSLLVWISTTFGAPLTLTPAVIVLAYVIRYLAVSMQSIESGCERIGIRYHEAARTSGDTPAQALWRVDLPMMRSATIGAFLLAFIDMVKELPIVLIVRPFNFATLSTTVFQYANDEQIPESALPSLMIIALACIPVALLVARETTTGDQQPPTANTGSPLSSTSADAVPSGSSNALPPFAQHHGSPPTHSS</sequence>
<dbReference type="RefSeq" id="WP_245992143.1">
    <property type="nucleotide sequence ID" value="NZ_CP033896.1"/>
</dbReference>
<dbReference type="Pfam" id="PF00528">
    <property type="entry name" value="BPD_transp_1"/>
    <property type="match status" value="2"/>
</dbReference>
<dbReference type="CDD" id="cd06261">
    <property type="entry name" value="TM_PBP2"/>
    <property type="match status" value="2"/>
</dbReference>
<dbReference type="GO" id="GO:0055085">
    <property type="term" value="P:transmembrane transport"/>
    <property type="evidence" value="ECO:0007669"/>
    <property type="project" value="InterPro"/>
</dbReference>
<dbReference type="PANTHER" id="PTHR43357:SF3">
    <property type="entry name" value="FE(3+)-TRANSPORT SYSTEM PERMEASE PROTEIN FBPB 2"/>
    <property type="match status" value="1"/>
</dbReference>
<evidence type="ECO:0000256" key="1">
    <source>
        <dbReference type="ARBA" id="ARBA00004429"/>
    </source>
</evidence>
<accession>A0A3G6J3G1</accession>
<dbReference type="PROSITE" id="PS50928">
    <property type="entry name" value="ABC_TM1"/>
    <property type="match status" value="2"/>
</dbReference>
<evidence type="ECO:0000256" key="5">
    <source>
        <dbReference type="ARBA" id="ARBA00022692"/>
    </source>
</evidence>
<evidence type="ECO:0000259" key="10">
    <source>
        <dbReference type="PROSITE" id="PS50928"/>
    </source>
</evidence>
<dbReference type="SUPFAM" id="SSF161098">
    <property type="entry name" value="MetI-like"/>
    <property type="match status" value="2"/>
</dbReference>
<dbReference type="PANTHER" id="PTHR43357">
    <property type="entry name" value="INNER MEMBRANE ABC TRANSPORTER PERMEASE PROTEIN YDCV"/>
    <property type="match status" value="1"/>
</dbReference>
<feature type="transmembrane region" description="Helical" evidence="8">
    <location>
        <begin position="140"/>
        <end position="159"/>
    </location>
</feature>
<feature type="transmembrane region" description="Helical" evidence="8">
    <location>
        <begin position="288"/>
        <end position="313"/>
    </location>
</feature>
<evidence type="ECO:0000256" key="4">
    <source>
        <dbReference type="ARBA" id="ARBA00022519"/>
    </source>
</evidence>
<feature type="transmembrane region" description="Helical" evidence="8">
    <location>
        <begin position="325"/>
        <end position="350"/>
    </location>
</feature>
<reference evidence="11 12" key="1">
    <citation type="submission" date="2018-11" db="EMBL/GenBank/DDBJ databases">
        <authorList>
            <person name="Kleinhagauer T."/>
            <person name="Glaeser S.P."/>
            <person name="Spergser J."/>
            <person name="Ruckert C."/>
            <person name="Kaempfer P."/>
            <person name="Busse H.-J."/>
        </authorList>
    </citation>
    <scope>NUCLEOTIDE SEQUENCE [LARGE SCALE GENOMIC DNA]</scope>
    <source>
        <strain evidence="11 12">200CH</strain>
    </source>
</reference>
<evidence type="ECO:0000256" key="3">
    <source>
        <dbReference type="ARBA" id="ARBA00022475"/>
    </source>
</evidence>
<keyword evidence="4" id="KW-0997">Cell inner membrane</keyword>
<gene>
    <name evidence="11" type="primary">cysW</name>
    <name evidence="11" type="ORF">CCHOA_00200</name>
</gene>
<keyword evidence="7 8" id="KW-0472">Membrane</keyword>
<keyword evidence="2 8" id="KW-0813">Transport</keyword>
<evidence type="ECO:0000256" key="7">
    <source>
        <dbReference type="ARBA" id="ARBA00023136"/>
    </source>
</evidence>
<keyword evidence="12" id="KW-1185">Reference proteome</keyword>
<dbReference type="KEGG" id="ccho:CCHOA_00200"/>
<feature type="domain" description="ABC transmembrane type-1" evidence="10">
    <location>
        <begin position="53"/>
        <end position="254"/>
    </location>
</feature>
<feature type="transmembrane region" description="Helical" evidence="8">
    <location>
        <begin position="463"/>
        <end position="485"/>
    </location>
</feature>
<keyword evidence="5 8" id="KW-0812">Transmembrane</keyword>
<feature type="domain" description="ABC transmembrane type-1" evidence="10">
    <location>
        <begin position="329"/>
        <end position="524"/>
    </location>
</feature>
<feature type="transmembrane region" description="Helical" evidence="8">
    <location>
        <begin position="214"/>
        <end position="232"/>
    </location>
</feature>
<name>A0A3G6J3G1_9CORY</name>
<evidence type="ECO:0000256" key="2">
    <source>
        <dbReference type="ARBA" id="ARBA00022448"/>
    </source>
</evidence>
<dbReference type="EMBL" id="CP033896">
    <property type="protein sequence ID" value="AZA12472.1"/>
    <property type="molecule type" value="Genomic_DNA"/>
</dbReference>
<evidence type="ECO:0000313" key="11">
    <source>
        <dbReference type="EMBL" id="AZA12472.1"/>
    </source>
</evidence>
<feature type="transmembrane region" description="Helical" evidence="8">
    <location>
        <begin position="370"/>
        <end position="391"/>
    </location>
</feature>
<dbReference type="InterPro" id="IPR000515">
    <property type="entry name" value="MetI-like"/>
</dbReference>
<comment type="subcellular location">
    <subcellularLocation>
        <location evidence="1">Cell inner membrane</location>
        <topology evidence="1">Multi-pass membrane protein</topology>
    </subcellularLocation>
    <subcellularLocation>
        <location evidence="8">Cell membrane</location>
        <topology evidence="8">Multi-pass membrane protein</topology>
    </subcellularLocation>
</comment>
<dbReference type="Proteomes" id="UP000269019">
    <property type="component" value="Chromosome"/>
</dbReference>
<feature type="transmembrane region" description="Helical" evidence="8">
    <location>
        <begin position="12"/>
        <end position="37"/>
    </location>
</feature>
<feature type="transmembrane region" description="Helical" evidence="8">
    <location>
        <begin position="397"/>
        <end position="416"/>
    </location>
</feature>